<sequence length="172" mass="19641">MNQDRVYFSENFFSAGKTDIYDVNKEKIGELDLRSMFTSSVDVVNHDGEVVVSGRFPFLSNKWKVYDELGAELGTLREKFTLLSKNYEYHAYERGYYTIDSELFSRQYRIEHDSSDIGEFKLVSSFFSSPVFELKRRSNELSTSEMVAVVMGVHAIQKRKRQGNASAAGGPA</sequence>
<dbReference type="RefSeq" id="WP_154309789.1">
    <property type="nucleotide sequence ID" value="NZ_WKKI01000079.1"/>
</dbReference>
<evidence type="ECO:0000313" key="2">
    <source>
        <dbReference type="Proteomes" id="UP000448867"/>
    </source>
</evidence>
<evidence type="ECO:0000313" key="1">
    <source>
        <dbReference type="EMBL" id="MRX74340.1"/>
    </source>
</evidence>
<organism evidence="1 2">
    <name type="scientific">Metabacillus lacus</name>
    <dbReference type="NCBI Taxonomy" id="1983721"/>
    <lineage>
        <taxon>Bacteria</taxon>
        <taxon>Bacillati</taxon>
        <taxon>Bacillota</taxon>
        <taxon>Bacilli</taxon>
        <taxon>Bacillales</taxon>
        <taxon>Bacillaceae</taxon>
        <taxon>Metabacillus</taxon>
    </lineage>
</organism>
<dbReference type="OrthoDB" id="2692055at2"/>
<dbReference type="AlphaFoldDB" id="A0A7X2J2U4"/>
<dbReference type="Pfam" id="PF04525">
    <property type="entry name" value="LOR"/>
    <property type="match status" value="1"/>
</dbReference>
<proteinExistence type="predicted"/>
<name>A0A7X2J2U4_9BACI</name>
<protein>
    <recommendedName>
        <fullName evidence="3">LURP-one-related family protein</fullName>
    </recommendedName>
</protein>
<comment type="caution">
    <text evidence="1">The sequence shown here is derived from an EMBL/GenBank/DDBJ whole genome shotgun (WGS) entry which is preliminary data.</text>
</comment>
<evidence type="ECO:0008006" key="3">
    <source>
        <dbReference type="Google" id="ProtNLM"/>
    </source>
</evidence>
<reference evidence="1 2" key="1">
    <citation type="submission" date="2019-11" db="EMBL/GenBank/DDBJ databases">
        <title>Bacillus lacus genome.</title>
        <authorList>
            <person name="Allen C.J."/>
            <person name="Newman J.D."/>
        </authorList>
    </citation>
    <scope>NUCLEOTIDE SEQUENCE [LARGE SCALE GENOMIC DNA]</scope>
    <source>
        <strain evidence="1 2">KCTC 33946</strain>
    </source>
</reference>
<dbReference type="EMBL" id="WKKI01000079">
    <property type="protein sequence ID" value="MRX74340.1"/>
    <property type="molecule type" value="Genomic_DNA"/>
</dbReference>
<gene>
    <name evidence="1" type="ORF">GJU40_19665</name>
</gene>
<keyword evidence="2" id="KW-1185">Reference proteome</keyword>
<dbReference type="InterPro" id="IPR007612">
    <property type="entry name" value="LOR"/>
</dbReference>
<dbReference type="Proteomes" id="UP000448867">
    <property type="component" value="Unassembled WGS sequence"/>
</dbReference>
<accession>A0A7X2J2U4</accession>